<dbReference type="PANTHER" id="PTHR19211:SF14">
    <property type="entry name" value="ATP-BINDING CASSETTE SUB-FAMILY F MEMBER 1"/>
    <property type="match status" value="1"/>
</dbReference>
<name>A0A9X3IWT6_9BACT</name>
<dbReference type="InterPro" id="IPR003439">
    <property type="entry name" value="ABC_transporter-like_ATP-bd"/>
</dbReference>
<evidence type="ECO:0000256" key="1">
    <source>
        <dbReference type="ARBA" id="ARBA00022737"/>
    </source>
</evidence>
<dbReference type="GO" id="GO:0016887">
    <property type="term" value="F:ATP hydrolysis activity"/>
    <property type="evidence" value="ECO:0007669"/>
    <property type="project" value="InterPro"/>
</dbReference>
<organism evidence="6 7">
    <name type="scientific">Nannocystis pusilla</name>
    <dbReference type="NCBI Taxonomy" id="889268"/>
    <lineage>
        <taxon>Bacteria</taxon>
        <taxon>Pseudomonadati</taxon>
        <taxon>Myxococcota</taxon>
        <taxon>Polyangia</taxon>
        <taxon>Nannocystales</taxon>
        <taxon>Nannocystaceae</taxon>
        <taxon>Nannocystis</taxon>
    </lineage>
</organism>
<proteinExistence type="predicted"/>
<evidence type="ECO:0000259" key="5">
    <source>
        <dbReference type="PROSITE" id="PS50893"/>
    </source>
</evidence>
<feature type="region of interest" description="Disordered" evidence="4">
    <location>
        <begin position="235"/>
        <end position="255"/>
    </location>
</feature>
<dbReference type="AlphaFoldDB" id="A0A9X3IWT6"/>
<dbReference type="Pfam" id="PF00005">
    <property type="entry name" value="ABC_tran"/>
    <property type="match status" value="2"/>
</dbReference>
<gene>
    <name evidence="6" type="ORF">OV079_19630</name>
</gene>
<dbReference type="CDD" id="cd03221">
    <property type="entry name" value="ABCF_EF-3"/>
    <property type="match status" value="1"/>
</dbReference>
<evidence type="ECO:0000256" key="3">
    <source>
        <dbReference type="ARBA" id="ARBA00022840"/>
    </source>
</evidence>
<dbReference type="InterPro" id="IPR050611">
    <property type="entry name" value="ABCF"/>
</dbReference>
<keyword evidence="2" id="KW-0547">Nucleotide-binding</keyword>
<dbReference type="GO" id="GO:0005524">
    <property type="term" value="F:ATP binding"/>
    <property type="evidence" value="ECO:0007669"/>
    <property type="project" value="UniProtKB-KW"/>
</dbReference>
<dbReference type="EMBL" id="JAPNKE010000002">
    <property type="protein sequence ID" value="MCY1007722.1"/>
    <property type="molecule type" value="Genomic_DNA"/>
</dbReference>
<dbReference type="Gene3D" id="3.40.50.300">
    <property type="entry name" value="P-loop containing nucleotide triphosphate hydrolases"/>
    <property type="match status" value="2"/>
</dbReference>
<dbReference type="SMART" id="SM00382">
    <property type="entry name" value="AAA"/>
    <property type="match status" value="2"/>
</dbReference>
<feature type="domain" description="ABC transporter" evidence="5">
    <location>
        <begin position="4"/>
        <end position="209"/>
    </location>
</feature>
<dbReference type="PANTHER" id="PTHR19211">
    <property type="entry name" value="ATP-BINDING TRANSPORT PROTEIN-RELATED"/>
    <property type="match status" value="1"/>
</dbReference>
<dbReference type="Proteomes" id="UP001150924">
    <property type="component" value="Unassembled WGS sequence"/>
</dbReference>
<evidence type="ECO:0000313" key="7">
    <source>
        <dbReference type="Proteomes" id="UP001150924"/>
    </source>
</evidence>
<sequence length="500" mass="53508">MATILCRDLAFSFGDLPLLSGVDLHLVPGWTGLVGANGAGKTTLLRLLTGELEPTAGSIQREPGDLSLTTCPQSVEACTPEIARFAARDDGAARRLLGELALDPAGLARWASLSPGERKRWQIGAALLDEPEVLLLDEPTNHLDHAGRKLLVGALRGFHGLGVVVSHDRALLDTLTEQTLRVAGGGVQTWDLPYSRARRAWEAERAEHNAAHAALQSQHRRIEGRLDDQRRALAGATANRSRRVRSKGKHDSDSRTLGAATLAEWSEKSLGRGASVLRRALDRSASALADHAYEGELGGPIAVAGERAPSAYLAALDVPELRAGDRRVLGPVQVALARDAHVRLAGPNGAGKTTLIRALLARLRCPPARVLYVPQDMSEQEAVAHLDAVRALPPDERGKVLAVVAALGVDPGALLRSRRPSPGEARKLLLAFGLGRPVWGLVLDEPTNHLDLPAVERLEAALAEFPGALLVVSHDDAFARACTRVTWRIDQGELREETAD</sequence>
<keyword evidence="7" id="KW-1185">Reference proteome</keyword>
<keyword evidence="1" id="KW-0677">Repeat</keyword>
<protein>
    <submittedName>
        <fullName evidence="6">ATP-binding cassette domain-containing protein</fullName>
    </submittedName>
</protein>
<dbReference type="SUPFAM" id="SSF52540">
    <property type="entry name" value="P-loop containing nucleoside triphosphate hydrolases"/>
    <property type="match status" value="2"/>
</dbReference>
<accession>A0A9X3IWT6</accession>
<dbReference type="InterPro" id="IPR003593">
    <property type="entry name" value="AAA+_ATPase"/>
</dbReference>
<comment type="caution">
    <text evidence="6">The sequence shown here is derived from an EMBL/GenBank/DDBJ whole genome shotgun (WGS) entry which is preliminary data.</text>
</comment>
<evidence type="ECO:0000313" key="6">
    <source>
        <dbReference type="EMBL" id="MCY1007722.1"/>
    </source>
</evidence>
<keyword evidence="3 6" id="KW-0067">ATP-binding</keyword>
<dbReference type="InterPro" id="IPR027417">
    <property type="entry name" value="P-loop_NTPase"/>
</dbReference>
<reference evidence="6" key="1">
    <citation type="submission" date="2022-11" db="EMBL/GenBank/DDBJ databases">
        <title>Minimal conservation of predation-associated metabolite biosynthetic gene clusters underscores biosynthetic potential of Myxococcota including descriptions for ten novel species: Archangium lansinium sp. nov., Myxococcus landrumus sp. nov., Nannocystis bai.</title>
        <authorList>
            <person name="Ahearne A."/>
            <person name="Stevens C."/>
            <person name="Phillips K."/>
        </authorList>
    </citation>
    <scope>NUCLEOTIDE SEQUENCE</scope>
    <source>
        <strain evidence="6">Na p29</strain>
    </source>
</reference>
<dbReference type="PROSITE" id="PS50893">
    <property type="entry name" value="ABC_TRANSPORTER_2"/>
    <property type="match status" value="1"/>
</dbReference>
<dbReference type="RefSeq" id="WP_267770363.1">
    <property type="nucleotide sequence ID" value="NZ_JAPNKE010000002.1"/>
</dbReference>
<evidence type="ECO:0000256" key="4">
    <source>
        <dbReference type="SAM" id="MobiDB-lite"/>
    </source>
</evidence>
<evidence type="ECO:0000256" key="2">
    <source>
        <dbReference type="ARBA" id="ARBA00022741"/>
    </source>
</evidence>